<organism evidence="3 6">
    <name type="scientific">Halanaeroarchaeum sulfurireducens</name>
    <dbReference type="NCBI Taxonomy" id="1604004"/>
    <lineage>
        <taxon>Archaea</taxon>
        <taxon>Methanobacteriati</taxon>
        <taxon>Methanobacteriota</taxon>
        <taxon>Stenosarchaea group</taxon>
        <taxon>Halobacteria</taxon>
        <taxon>Halobacteriales</taxon>
        <taxon>Halobacteriaceae</taxon>
        <taxon>Halanaeroarchaeum</taxon>
    </lineage>
</organism>
<dbReference type="NCBIfam" id="TIGR02537">
    <property type="entry name" value="arch_flag_Nterm"/>
    <property type="match status" value="1"/>
</dbReference>
<dbReference type="Pfam" id="PF07790">
    <property type="entry name" value="Pilin_N"/>
    <property type="match status" value="1"/>
</dbReference>
<dbReference type="GeneID" id="26009521"/>
<name>A0A0F7P7J5_9EURY</name>
<keyword evidence="1" id="KW-0472">Membrane</keyword>
<dbReference type="RefSeq" id="WP_050047507.1">
    <property type="nucleotide sequence ID" value="NZ_CP008874.1"/>
</dbReference>
<proteinExistence type="predicted"/>
<sequence>MPSELSDDNRDERATTPVVGIVLLVALTVILAAVLGSFVFGFGENLNEPAPTAQISLSDGGDAGEVNVSHQSGDAISFDDVSVIADGSTVTATTPGELEAGEGGVITITEGGFNGSKTEIQLRHDPSNSIIARGTVTVGDNS</sequence>
<reference evidence="4 5" key="3">
    <citation type="journal article" date="2016" name="Stand. Genomic Sci.">
        <title>Complete genome sequence of 'Halanaeroarchaeum sulfurireducens' M27-SA2, a sulfur-reducing and acetate-oxidizing haloarchaeon from the deep-sea hypersaline anoxic lake Medee.</title>
        <authorList>
            <person name="Messina E."/>
            <person name="Sorokin D.Y."/>
            <person name="Kublanov I.V."/>
            <person name="Toshchakov S."/>
            <person name="Lopatina A."/>
            <person name="Arcadi E."/>
            <person name="Smedile F."/>
            <person name="La Spada G."/>
            <person name="La Cono V."/>
            <person name="Yakimov M.M."/>
        </authorList>
    </citation>
    <scope>NUCLEOTIDE SEQUENCE [LARGE SCALE GENOMIC DNA]</scope>
    <source>
        <strain evidence="4 5">M27-SA2</strain>
    </source>
</reference>
<keyword evidence="1" id="KW-0812">Transmembrane</keyword>
<evidence type="ECO:0000313" key="4">
    <source>
        <dbReference type="EMBL" id="ALG81064.1"/>
    </source>
</evidence>
<accession>A0A0F7P7J5</accession>
<dbReference type="STRING" id="1604004.HLASA_0148"/>
<dbReference type="AlphaFoldDB" id="A0A0F7P7J5"/>
<dbReference type="PANTHER" id="PTHR38138:SF1">
    <property type="entry name" value="ARCHAEAL TYPE IV PILIN N-TERMINAL DOMAIN-CONTAINING PROTEIN"/>
    <property type="match status" value="1"/>
</dbReference>
<dbReference type="Proteomes" id="UP000060390">
    <property type="component" value="Chromosome"/>
</dbReference>
<protein>
    <recommendedName>
        <fullName evidence="2">Archaeal Type IV pilin N-terminal domain-containing protein</fullName>
    </recommendedName>
</protein>
<evidence type="ECO:0000256" key="1">
    <source>
        <dbReference type="SAM" id="Phobius"/>
    </source>
</evidence>
<evidence type="ECO:0000313" key="5">
    <source>
        <dbReference type="Proteomes" id="UP000060390"/>
    </source>
</evidence>
<keyword evidence="6" id="KW-1185">Reference proteome</keyword>
<dbReference type="EMBL" id="CP011564">
    <property type="protein sequence ID" value="ALG81064.1"/>
    <property type="molecule type" value="Genomic_DNA"/>
</dbReference>
<feature type="domain" description="Archaeal Type IV pilin N-terminal" evidence="2">
    <location>
        <begin position="14"/>
        <end position="88"/>
    </location>
</feature>
<dbReference type="HOGENOM" id="CLU_1811378_0_0_2"/>
<dbReference type="KEGG" id="hsf:HLASA_0148"/>
<evidence type="ECO:0000313" key="3">
    <source>
        <dbReference type="EMBL" id="AKH96662.1"/>
    </source>
</evidence>
<evidence type="ECO:0000259" key="2">
    <source>
        <dbReference type="Pfam" id="PF07790"/>
    </source>
</evidence>
<dbReference type="InterPro" id="IPR013373">
    <property type="entry name" value="Flagellin/pilin_N_arc"/>
</dbReference>
<feature type="transmembrane region" description="Helical" evidence="1">
    <location>
        <begin position="20"/>
        <end position="42"/>
    </location>
</feature>
<reference evidence="5" key="2">
    <citation type="submission" date="2015-05" db="EMBL/GenBank/DDBJ databases">
        <title>Complete genome sequence of Halanaeroarchaeum sulfurireducens type strain M27-SA2, a sulfate-reducer haloarchaeon from marine anoxic lake Medee.</title>
        <authorList>
            <person name="Messina E."/>
            <person name="Kublanov I.V."/>
            <person name="Toshchakov S."/>
            <person name="Arcadi E."/>
            <person name="La Spada G."/>
            <person name="La Cono V."/>
            <person name="Yakimov M.M."/>
        </authorList>
    </citation>
    <scope>NUCLEOTIDE SEQUENCE [LARGE SCALE GENOMIC DNA]</scope>
    <source>
        <strain evidence="5">M27-SA2</strain>
    </source>
</reference>
<dbReference type="EMBL" id="CP008874">
    <property type="protein sequence ID" value="AKH96662.1"/>
    <property type="molecule type" value="Genomic_DNA"/>
</dbReference>
<dbReference type="KEGG" id="hsu:HLASF_0148"/>
<dbReference type="Proteomes" id="UP000069906">
    <property type="component" value="Chromosome"/>
</dbReference>
<gene>
    <name evidence="4" type="ORF">HLASA_0148</name>
    <name evidence="3" type="ORF">HLASF_0148</name>
</gene>
<keyword evidence="1" id="KW-1133">Transmembrane helix</keyword>
<dbReference type="InterPro" id="IPR012859">
    <property type="entry name" value="Pilin_N_archaeal"/>
</dbReference>
<evidence type="ECO:0000313" key="6">
    <source>
        <dbReference type="Proteomes" id="UP000069906"/>
    </source>
</evidence>
<reference evidence="3 6" key="1">
    <citation type="journal article" date="2015" name="ISME J.">
        <title>Elemental sulfur and acetate can support life of a novel strictly anaerobic haloarchaeon.</title>
        <authorList>
            <person name="Sorokin D.Y."/>
            <person name="Kublanov I.V."/>
            <person name="Gavrilov S.N."/>
            <person name="Rojo D."/>
            <person name="Roman P."/>
            <person name="Golyshin P.N."/>
            <person name="Slepak V.Z."/>
            <person name="Smedile F."/>
            <person name="Ferrer M."/>
            <person name="Messina E."/>
            <person name="La Cono V."/>
            <person name="Yakimov M.M."/>
        </authorList>
    </citation>
    <scope>NUCLEOTIDE SEQUENCE [LARGE SCALE GENOMIC DNA]</scope>
    <source>
        <strain evidence="3 6">HSR2</strain>
    </source>
</reference>
<dbReference type="PANTHER" id="PTHR38138">
    <property type="entry name" value="VNG6441H"/>
    <property type="match status" value="1"/>
</dbReference>